<evidence type="ECO:0000256" key="3">
    <source>
        <dbReference type="ARBA" id="ARBA00022898"/>
    </source>
</evidence>
<dbReference type="GO" id="GO:0005737">
    <property type="term" value="C:cytoplasm"/>
    <property type="evidence" value="ECO:0007669"/>
    <property type="project" value="TreeGrafter"/>
</dbReference>
<protein>
    <recommendedName>
        <fullName evidence="6">Aminotransferase class V domain-containing protein</fullName>
    </recommendedName>
</protein>
<dbReference type="Gene3D" id="3.90.1150.10">
    <property type="entry name" value="Aspartate Aminotransferase, domain 1"/>
    <property type="match status" value="1"/>
</dbReference>
<dbReference type="InterPro" id="IPR010977">
    <property type="entry name" value="Aromatic_deC"/>
</dbReference>
<keyword evidence="3" id="KW-0663">Pyridoxal phosphate</keyword>
<dbReference type="InterPro" id="IPR015424">
    <property type="entry name" value="PyrdxlP-dep_Trfase"/>
</dbReference>
<evidence type="ECO:0000256" key="2">
    <source>
        <dbReference type="ARBA" id="ARBA00009533"/>
    </source>
</evidence>
<name>A0A381S8B4_9ZZZZ</name>
<gene>
    <name evidence="5" type="ORF">METZ01_LOCUS52603</name>
</gene>
<dbReference type="Pfam" id="PF00282">
    <property type="entry name" value="Pyridoxal_deC"/>
    <property type="match status" value="1"/>
</dbReference>
<dbReference type="AlphaFoldDB" id="A0A381S8B4"/>
<sequence>MFVWAKKRIILGPDPVSGAKNSNLLDKELGGSITKEGLGWKETFKLFTNVIVPSTRPFDHPTSLAFVAAAPTPAASSFDAVLGAAEIFAGNWDGGSGAIHAENQTLKWIASLAGWSADVAGGVFVSGGTLGNLSALHAARVAYRSLNSKVSDRLCILCSTEAHSSINAIAKVIDVDLIEIPSDEFGRIEIKETQKALEQNKGIFCIVANAGATNSGAVDDIATLADLAKLYNIWLHVDGAYGLAALADFESAKLFLGIERADSLIVDPHKWLFAPYDSCALVYRDSNRGAAAHGQQDHYLDIVDKTTWNPSDFALHLTRRPRGLPLWFSLAVYGSQAYSTAIKKTIQVANKIAEEIKNINDLELILGPQLTVILFRALKLSEEELYKWSEKHRRDGTLLCLPTKWKGKTVLRICVVNPNTDPNQVIEVLKTLKC</sequence>
<dbReference type="InterPro" id="IPR002129">
    <property type="entry name" value="PyrdxlP-dep_de-COase"/>
</dbReference>
<accession>A0A381S8B4</accession>
<evidence type="ECO:0000313" key="5">
    <source>
        <dbReference type="EMBL" id="SUZ99749.1"/>
    </source>
</evidence>
<dbReference type="InterPro" id="IPR015422">
    <property type="entry name" value="PyrdxlP-dep_Trfase_small"/>
</dbReference>
<dbReference type="SUPFAM" id="SSF53383">
    <property type="entry name" value="PLP-dependent transferases"/>
    <property type="match status" value="1"/>
</dbReference>
<dbReference type="InterPro" id="IPR015421">
    <property type="entry name" value="PyrdxlP-dep_Trfase_major"/>
</dbReference>
<evidence type="ECO:0008006" key="6">
    <source>
        <dbReference type="Google" id="ProtNLM"/>
    </source>
</evidence>
<dbReference type="PANTHER" id="PTHR11999">
    <property type="entry name" value="GROUP II PYRIDOXAL-5-PHOSPHATE DECARBOXYLASE"/>
    <property type="match status" value="1"/>
</dbReference>
<dbReference type="PANTHER" id="PTHR11999:SF165">
    <property type="entry name" value="DECARBOXYLASE, PUTATIVE (AFU_ORTHOLOGUE AFUA_2G04980)-RELATED"/>
    <property type="match status" value="1"/>
</dbReference>
<organism evidence="5">
    <name type="scientific">marine metagenome</name>
    <dbReference type="NCBI Taxonomy" id="408172"/>
    <lineage>
        <taxon>unclassified sequences</taxon>
        <taxon>metagenomes</taxon>
        <taxon>ecological metagenomes</taxon>
    </lineage>
</organism>
<reference evidence="5" key="1">
    <citation type="submission" date="2018-05" db="EMBL/GenBank/DDBJ databases">
        <authorList>
            <person name="Lanie J.A."/>
            <person name="Ng W.-L."/>
            <person name="Kazmierczak K.M."/>
            <person name="Andrzejewski T.M."/>
            <person name="Davidsen T.M."/>
            <person name="Wayne K.J."/>
            <person name="Tettelin H."/>
            <person name="Glass J.I."/>
            <person name="Rusch D."/>
            <person name="Podicherti R."/>
            <person name="Tsui H.-C.T."/>
            <person name="Winkler M.E."/>
        </authorList>
    </citation>
    <scope>NUCLEOTIDE SEQUENCE</scope>
</reference>
<dbReference type="EMBL" id="UINC01002734">
    <property type="protein sequence ID" value="SUZ99749.1"/>
    <property type="molecule type" value="Genomic_DNA"/>
</dbReference>
<evidence type="ECO:0000256" key="4">
    <source>
        <dbReference type="ARBA" id="ARBA00023239"/>
    </source>
</evidence>
<keyword evidence="4" id="KW-0456">Lyase</keyword>
<proteinExistence type="inferred from homology"/>
<evidence type="ECO:0000256" key="1">
    <source>
        <dbReference type="ARBA" id="ARBA00001933"/>
    </source>
</evidence>
<comment type="similarity">
    <text evidence="2">Belongs to the group II decarboxylase family.</text>
</comment>
<dbReference type="GO" id="GO:0030170">
    <property type="term" value="F:pyridoxal phosphate binding"/>
    <property type="evidence" value="ECO:0007669"/>
    <property type="project" value="InterPro"/>
</dbReference>
<dbReference type="Gene3D" id="3.40.640.10">
    <property type="entry name" value="Type I PLP-dependent aspartate aminotransferase-like (Major domain)"/>
    <property type="match status" value="1"/>
</dbReference>
<dbReference type="GO" id="GO:0019752">
    <property type="term" value="P:carboxylic acid metabolic process"/>
    <property type="evidence" value="ECO:0007669"/>
    <property type="project" value="InterPro"/>
</dbReference>
<dbReference type="GO" id="GO:0016831">
    <property type="term" value="F:carboxy-lyase activity"/>
    <property type="evidence" value="ECO:0007669"/>
    <property type="project" value="TreeGrafter"/>
</dbReference>
<comment type="cofactor">
    <cofactor evidence="1">
        <name>pyridoxal 5'-phosphate</name>
        <dbReference type="ChEBI" id="CHEBI:597326"/>
    </cofactor>
</comment>